<sequence length="206" mass="21653">MKLSPRTRLERLRRAYAPHEHRPLDGYLVAIGAFGTLAGSLAAAAKVTGRPVPERPSTSDVVLISMATHKLSRLLAKDSVTSPLRAPFTRYAEAGGAAEVNEEVRDRGSTLRHGIGELITCPFCLAVWVATGLTGGLVLAPRLTRLASTALTATAVSDFLQMAYSAAKEAAEGSPSADDESESAGHDADDTSVDTQPLNGRTVFPG</sequence>
<evidence type="ECO:0000313" key="2">
    <source>
        <dbReference type="EMBL" id="GGL02443.1"/>
    </source>
</evidence>
<dbReference type="Proteomes" id="UP000656042">
    <property type="component" value="Unassembled WGS sequence"/>
</dbReference>
<dbReference type="InterPro" id="IPR010773">
    <property type="entry name" value="Mycophage_PG1_Gp7"/>
</dbReference>
<evidence type="ECO:0000313" key="3">
    <source>
        <dbReference type="Proteomes" id="UP000656042"/>
    </source>
</evidence>
<keyword evidence="3" id="KW-1185">Reference proteome</keyword>
<evidence type="ECO:0008006" key="4">
    <source>
        <dbReference type="Google" id="ProtNLM"/>
    </source>
</evidence>
<gene>
    <name evidence="2" type="ORF">GCM10012284_41200</name>
</gene>
<feature type="region of interest" description="Disordered" evidence="1">
    <location>
        <begin position="170"/>
        <end position="206"/>
    </location>
</feature>
<name>A0A8J3FR07_9ACTN</name>
<protein>
    <recommendedName>
        <fullName evidence="4">DUF1360 domain-containing protein</fullName>
    </recommendedName>
</protein>
<dbReference type="EMBL" id="BMMX01000020">
    <property type="protein sequence ID" value="GGL02443.1"/>
    <property type="molecule type" value="Genomic_DNA"/>
</dbReference>
<evidence type="ECO:0000256" key="1">
    <source>
        <dbReference type="SAM" id="MobiDB-lite"/>
    </source>
</evidence>
<proteinExistence type="predicted"/>
<dbReference type="AlphaFoldDB" id="A0A8J3FR07"/>
<dbReference type="Pfam" id="PF07098">
    <property type="entry name" value="DUF1360"/>
    <property type="match status" value="1"/>
</dbReference>
<accession>A0A8J3FR07</accession>
<comment type="caution">
    <text evidence="2">The sequence shown here is derived from an EMBL/GenBank/DDBJ whole genome shotgun (WGS) entry which is preliminary data.</text>
</comment>
<reference evidence="2" key="2">
    <citation type="submission" date="2020-09" db="EMBL/GenBank/DDBJ databases">
        <authorList>
            <person name="Sun Q."/>
            <person name="Zhou Y."/>
        </authorList>
    </citation>
    <scope>NUCLEOTIDE SEQUENCE</scope>
    <source>
        <strain evidence="2">CGMCC 4.7299</strain>
    </source>
</reference>
<organism evidence="2 3">
    <name type="scientific">Mangrovihabitans endophyticus</name>
    <dbReference type="NCBI Taxonomy" id="1751298"/>
    <lineage>
        <taxon>Bacteria</taxon>
        <taxon>Bacillati</taxon>
        <taxon>Actinomycetota</taxon>
        <taxon>Actinomycetes</taxon>
        <taxon>Micromonosporales</taxon>
        <taxon>Micromonosporaceae</taxon>
        <taxon>Mangrovihabitans</taxon>
    </lineage>
</organism>
<reference evidence="2" key="1">
    <citation type="journal article" date="2014" name="Int. J. Syst. Evol. Microbiol.">
        <title>Complete genome sequence of Corynebacterium casei LMG S-19264T (=DSM 44701T), isolated from a smear-ripened cheese.</title>
        <authorList>
            <consortium name="US DOE Joint Genome Institute (JGI-PGF)"/>
            <person name="Walter F."/>
            <person name="Albersmeier A."/>
            <person name="Kalinowski J."/>
            <person name="Ruckert C."/>
        </authorList>
    </citation>
    <scope>NUCLEOTIDE SEQUENCE</scope>
    <source>
        <strain evidence="2">CGMCC 4.7299</strain>
    </source>
</reference>